<keyword evidence="4" id="KW-0479">Metal-binding</keyword>
<dbReference type="PROSITE" id="PS51083">
    <property type="entry name" value="ZF_HIT"/>
    <property type="match status" value="1"/>
</dbReference>
<accession>A0A0C3HDU0</accession>
<evidence type="ECO:0000256" key="9">
    <source>
        <dbReference type="ARBA" id="ARBA00049654"/>
    </source>
</evidence>
<sequence length="367" mass="41321">MSDPLLSSLCRICNIQVPKYTCPRCSLQTCSLACSKRHKAWSSCNGQRDPTAYKPVSQLATPSGIDHDYNFLHGIEHRIERSERAIVEDRCLVDREELVYARTGERLHKGKRNQVAGAAQIERTLLSMGTVVHRAPKGMQRNRENGTSWSKGSRCIHWQVEWMVDNGQRKVLNKVIGNNLIGEVYLAILDEERTSKMTGQEKKAERKRKADELKQRISKIARTDGPEEDLTPIPALQNPETGAWSLSPFLIPDVALGDPLKHTISLSQHLYLLRPRTPSSFPKVLVPLDPSKSLDQQLKRRAVLEFPTIFVLDSGPQDLPGQFMLEHTYITATGQKPMGEDLEGRRRLIEEMSTSGEDTSNSDSDSD</sequence>
<dbReference type="CDD" id="cd23023">
    <property type="entry name" value="zf-HIT_BCD1"/>
    <property type="match status" value="1"/>
</dbReference>
<dbReference type="GO" id="GO:0000492">
    <property type="term" value="P:box C/D snoRNP assembly"/>
    <property type="evidence" value="ECO:0007669"/>
    <property type="project" value="TreeGrafter"/>
</dbReference>
<reference evidence="15 16" key="1">
    <citation type="submission" date="2014-04" db="EMBL/GenBank/DDBJ databases">
        <authorList>
            <consortium name="DOE Joint Genome Institute"/>
            <person name="Kuo A."/>
            <person name="Martino E."/>
            <person name="Perotto S."/>
            <person name="Kohler A."/>
            <person name="Nagy L.G."/>
            <person name="Floudas D."/>
            <person name="Copeland A."/>
            <person name="Barry K.W."/>
            <person name="Cichocki N."/>
            <person name="Veneault-Fourrey C."/>
            <person name="LaButti K."/>
            <person name="Lindquist E.A."/>
            <person name="Lipzen A."/>
            <person name="Lundell T."/>
            <person name="Morin E."/>
            <person name="Murat C."/>
            <person name="Sun H."/>
            <person name="Tunlid A."/>
            <person name="Henrissat B."/>
            <person name="Grigoriev I.V."/>
            <person name="Hibbett D.S."/>
            <person name="Martin F."/>
            <person name="Nordberg H.P."/>
            <person name="Cantor M.N."/>
            <person name="Hua S.X."/>
        </authorList>
    </citation>
    <scope>NUCLEOTIDE SEQUENCE [LARGE SCALE GENOMIC DNA]</scope>
    <source>
        <strain evidence="15 16">Zn</strain>
    </source>
</reference>
<dbReference type="AlphaFoldDB" id="A0A0C3HDU0"/>
<evidence type="ECO:0000256" key="1">
    <source>
        <dbReference type="ARBA" id="ARBA00022499"/>
    </source>
</evidence>
<evidence type="ECO:0000256" key="2">
    <source>
        <dbReference type="ARBA" id="ARBA00022517"/>
    </source>
</evidence>
<dbReference type="SUPFAM" id="SSF144232">
    <property type="entry name" value="HIT/MYND zinc finger-like"/>
    <property type="match status" value="1"/>
</dbReference>
<keyword evidence="2" id="KW-0690">Ribosome biogenesis</keyword>
<dbReference type="GO" id="GO:0008270">
    <property type="term" value="F:zinc ion binding"/>
    <property type="evidence" value="ECO:0007669"/>
    <property type="project" value="UniProtKB-UniRule"/>
</dbReference>
<keyword evidence="3" id="KW-0597">Phosphoprotein</keyword>
<dbReference type="Proteomes" id="UP000054321">
    <property type="component" value="Unassembled WGS sequence"/>
</dbReference>
<dbReference type="OrthoDB" id="272357at2759"/>
<dbReference type="InterPro" id="IPR051639">
    <property type="entry name" value="BCD1"/>
</dbReference>
<dbReference type="InParanoid" id="A0A0C3HDU0"/>
<feature type="non-terminal residue" evidence="15">
    <location>
        <position position="367"/>
    </location>
</feature>
<dbReference type="Pfam" id="PF04438">
    <property type="entry name" value="zf-HIT"/>
    <property type="match status" value="1"/>
</dbReference>
<dbReference type="GO" id="GO:0000463">
    <property type="term" value="P:maturation of LSU-rRNA from tricistronic rRNA transcript (SSU-rRNA, 5.8S rRNA, LSU-rRNA)"/>
    <property type="evidence" value="ECO:0007669"/>
    <property type="project" value="TreeGrafter"/>
</dbReference>
<dbReference type="Pfam" id="PF25790">
    <property type="entry name" value="BCD1"/>
    <property type="match status" value="1"/>
</dbReference>
<comment type="function">
    <text evidence="8">Required for box C/D snoRNAs accumulation involved in snoRNA processing, snoRNA transport to the nucleolus and ribosome biogenesis.</text>
</comment>
<reference evidence="16" key="2">
    <citation type="submission" date="2015-01" db="EMBL/GenBank/DDBJ databases">
        <title>Evolutionary Origins and Diversification of the Mycorrhizal Mutualists.</title>
        <authorList>
            <consortium name="DOE Joint Genome Institute"/>
            <consortium name="Mycorrhizal Genomics Consortium"/>
            <person name="Kohler A."/>
            <person name="Kuo A."/>
            <person name="Nagy L.G."/>
            <person name="Floudas D."/>
            <person name="Copeland A."/>
            <person name="Barry K.W."/>
            <person name="Cichocki N."/>
            <person name="Veneault-Fourrey C."/>
            <person name="LaButti K."/>
            <person name="Lindquist E.A."/>
            <person name="Lipzen A."/>
            <person name="Lundell T."/>
            <person name="Morin E."/>
            <person name="Murat C."/>
            <person name="Riley R."/>
            <person name="Ohm R."/>
            <person name="Sun H."/>
            <person name="Tunlid A."/>
            <person name="Henrissat B."/>
            <person name="Grigoriev I.V."/>
            <person name="Hibbett D.S."/>
            <person name="Martin F."/>
        </authorList>
    </citation>
    <scope>NUCLEOTIDE SEQUENCE [LARGE SCALE GENOMIC DNA]</scope>
    <source>
        <strain evidence="16">Zn</strain>
    </source>
</reference>
<evidence type="ECO:0000256" key="4">
    <source>
        <dbReference type="ARBA" id="ARBA00022723"/>
    </source>
</evidence>
<evidence type="ECO:0000256" key="12">
    <source>
        <dbReference type="ARBA" id="ARBA00077531"/>
    </source>
</evidence>
<evidence type="ECO:0000259" key="14">
    <source>
        <dbReference type="PROSITE" id="PS51083"/>
    </source>
</evidence>
<comment type="similarity">
    <text evidence="9">Belongs to the BCD1 family.</text>
</comment>
<dbReference type="EMBL" id="KN832876">
    <property type="protein sequence ID" value="KIN01370.1"/>
    <property type="molecule type" value="Genomic_DNA"/>
</dbReference>
<comment type="subunit">
    <text evidence="10">Interacts with FBL, SNU13, NOP58, NUFIP1, RUVBL1, RUVBL2 and TAF9. Interacts (via HIT-type zinc finger) with the RUVBL1/RUVBL2 complex in the presence of ADP.</text>
</comment>
<proteinExistence type="inferred from homology"/>
<evidence type="ECO:0000256" key="8">
    <source>
        <dbReference type="ARBA" id="ARBA00049598"/>
    </source>
</evidence>
<evidence type="ECO:0000256" key="10">
    <source>
        <dbReference type="ARBA" id="ARBA00061949"/>
    </source>
</evidence>
<evidence type="ECO:0000256" key="13">
    <source>
        <dbReference type="PROSITE-ProRule" id="PRU00453"/>
    </source>
</evidence>
<dbReference type="FunFam" id="3.30.60.190:FF:000001">
    <property type="entry name" value="box C/D snoRNA protein 1"/>
    <property type="match status" value="1"/>
</dbReference>
<name>A0A0C3HDU0_OIDMZ</name>
<dbReference type="GO" id="GO:0048254">
    <property type="term" value="P:snoRNA localization"/>
    <property type="evidence" value="ECO:0007669"/>
    <property type="project" value="TreeGrafter"/>
</dbReference>
<evidence type="ECO:0000256" key="6">
    <source>
        <dbReference type="ARBA" id="ARBA00022833"/>
    </source>
</evidence>
<keyword evidence="16" id="KW-1185">Reference proteome</keyword>
<dbReference type="STRING" id="913774.A0A0C3HDU0"/>
<evidence type="ECO:0000256" key="7">
    <source>
        <dbReference type="ARBA" id="ARBA00022843"/>
    </source>
</evidence>
<evidence type="ECO:0000313" key="15">
    <source>
        <dbReference type="EMBL" id="KIN01370.1"/>
    </source>
</evidence>
<dbReference type="Gene3D" id="3.30.60.190">
    <property type="match status" value="1"/>
</dbReference>
<dbReference type="InterPro" id="IPR057721">
    <property type="entry name" value="BCD1_alpha/beta"/>
</dbReference>
<dbReference type="PANTHER" id="PTHR13483:SF11">
    <property type="entry name" value="ZINC FINGER HIT DOMAIN-CONTAINING PROTEIN 3"/>
    <property type="match status" value="1"/>
</dbReference>
<organism evidence="15 16">
    <name type="scientific">Oidiodendron maius (strain Zn)</name>
    <dbReference type="NCBI Taxonomy" id="913774"/>
    <lineage>
        <taxon>Eukaryota</taxon>
        <taxon>Fungi</taxon>
        <taxon>Dikarya</taxon>
        <taxon>Ascomycota</taxon>
        <taxon>Pezizomycotina</taxon>
        <taxon>Leotiomycetes</taxon>
        <taxon>Leotiomycetes incertae sedis</taxon>
        <taxon>Myxotrichaceae</taxon>
        <taxon>Oidiodendron</taxon>
    </lineage>
</organism>
<keyword evidence="6" id="KW-0862">Zinc</keyword>
<gene>
    <name evidence="15" type="ORF">OIDMADRAFT_83860</name>
</gene>
<evidence type="ECO:0000256" key="5">
    <source>
        <dbReference type="ARBA" id="ARBA00022771"/>
    </source>
</evidence>
<evidence type="ECO:0000313" key="16">
    <source>
        <dbReference type="Proteomes" id="UP000054321"/>
    </source>
</evidence>
<keyword evidence="1" id="KW-1017">Isopeptide bond</keyword>
<dbReference type="GO" id="GO:0005634">
    <property type="term" value="C:nucleus"/>
    <property type="evidence" value="ECO:0007669"/>
    <property type="project" value="TreeGrafter"/>
</dbReference>
<protein>
    <recommendedName>
        <fullName evidence="11">Box C/D snoRNA protein 1</fullName>
    </recommendedName>
    <alternativeName>
        <fullName evidence="12">Zinc finger HIT domain-containing protein 6</fullName>
    </alternativeName>
</protein>
<dbReference type="GO" id="GO:0070761">
    <property type="term" value="C:pre-snoRNP complex"/>
    <property type="evidence" value="ECO:0007669"/>
    <property type="project" value="TreeGrafter"/>
</dbReference>
<evidence type="ECO:0000256" key="3">
    <source>
        <dbReference type="ARBA" id="ARBA00022553"/>
    </source>
</evidence>
<evidence type="ECO:0000256" key="11">
    <source>
        <dbReference type="ARBA" id="ARBA00068630"/>
    </source>
</evidence>
<dbReference type="HOGENOM" id="CLU_025524_5_1_1"/>
<feature type="domain" description="HIT-type" evidence="14">
    <location>
        <begin position="10"/>
        <end position="44"/>
    </location>
</feature>
<keyword evidence="7" id="KW-0832">Ubl conjugation</keyword>
<dbReference type="InterPro" id="IPR007529">
    <property type="entry name" value="Znf_HIT"/>
</dbReference>
<dbReference type="PANTHER" id="PTHR13483">
    <property type="entry name" value="BOX C_D SNORNA PROTEIN 1-RELATED"/>
    <property type="match status" value="1"/>
</dbReference>
<keyword evidence="5 13" id="KW-0863">Zinc-finger</keyword>